<proteinExistence type="predicted"/>
<dbReference type="AlphaFoldDB" id="A0A8H4YHI6"/>
<sequence>MPHVVRDQPNSHHDLPHLAPPRTPPYQRAAWVPDDVREDEAMKESLVQHSCKVWPGSGRTRGDNRKAPGWAPAGQETRVAQLRAYKLSHGPPIFRFIALPEQTFVSSQTQGNSSMTSMTSMTSMALTTSDAEQQKSRQSSNPARSQAATPSLCDDEAHSALGESKDTAIWIFSDSDTEDEDEQGQVFDDSQSSTTTATTITGHSGKSLSRLLLLGVRPDSLRADTTSTKQSPPGSAAAVGTDATPTVSPARLEDHPNMEPPADPEPNQQPPCQSNRSPAGGFSACIDASLDLSPASPESQPYRVVSDRQQLVTEFTGPASEPGITTIDTLSDEGPCRGGQSTPASPMNTYSTVAATPGEMAQTLLHGSEACTGTLPDGTTPGARNSSLAARMSPEPHRGQHLDDASCGSSDAESEAADTGPRSPFKARSSPQSPSPRRSRRRSPHAHATAQEEDSAADTEGSSSEDDLDVSEYARDEDYCPSPPKVQGSGSEDEDFDDEEHQDHKRCK</sequence>
<feature type="compositionally biased region" description="Low complexity" evidence="1">
    <location>
        <begin position="194"/>
        <end position="206"/>
    </location>
</feature>
<feature type="compositionally biased region" description="Polar residues" evidence="1">
    <location>
        <begin position="339"/>
        <end position="354"/>
    </location>
</feature>
<gene>
    <name evidence="2" type="ORF">FOXYS1_16010</name>
</gene>
<name>A0A8H4YHI6_FUSOX</name>
<feature type="region of interest" description="Disordered" evidence="1">
    <location>
        <begin position="53"/>
        <end position="74"/>
    </location>
</feature>
<accession>A0A8H4YHI6</accession>
<feature type="compositionally biased region" description="Pro residues" evidence="1">
    <location>
        <begin position="258"/>
        <end position="269"/>
    </location>
</feature>
<feature type="compositionally biased region" description="Polar residues" evidence="1">
    <location>
        <begin position="223"/>
        <end position="233"/>
    </location>
</feature>
<feature type="compositionally biased region" description="Acidic residues" evidence="1">
    <location>
        <begin position="451"/>
        <end position="470"/>
    </location>
</feature>
<evidence type="ECO:0000256" key="1">
    <source>
        <dbReference type="SAM" id="MobiDB-lite"/>
    </source>
</evidence>
<feature type="region of interest" description="Disordered" evidence="1">
    <location>
        <begin position="222"/>
        <end position="508"/>
    </location>
</feature>
<organism evidence="2 3">
    <name type="scientific">Fusarium oxysporum</name>
    <name type="common">Fusarium vascular wilt</name>
    <dbReference type="NCBI Taxonomy" id="5507"/>
    <lineage>
        <taxon>Eukaryota</taxon>
        <taxon>Fungi</taxon>
        <taxon>Dikarya</taxon>
        <taxon>Ascomycota</taxon>
        <taxon>Pezizomycotina</taxon>
        <taxon>Sordariomycetes</taxon>
        <taxon>Hypocreomycetidae</taxon>
        <taxon>Hypocreales</taxon>
        <taxon>Nectriaceae</taxon>
        <taxon>Fusarium</taxon>
        <taxon>Fusarium oxysporum species complex</taxon>
    </lineage>
</organism>
<comment type="caution">
    <text evidence="2">The sequence shown here is derived from an EMBL/GenBank/DDBJ whole genome shotgun (WGS) entry which is preliminary data.</text>
</comment>
<feature type="region of interest" description="Disordered" evidence="1">
    <location>
        <begin position="108"/>
        <end position="153"/>
    </location>
</feature>
<feature type="compositionally biased region" description="Low complexity" evidence="1">
    <location>
        <begin position="108"/>
        <end position="129"/>
    </location>
</feature>
<feature type="region of interest" description="Disordered" evidence="1">
    <location>
        <begin position="176"/>
        <end position="206"/>
    </location>
</feature>
<dbReference type="Proteomes" id="UP000558688">
    <property type="component" value="Unassembled WGS sequence"/>
</dbReference>
<feature type="compositionally biased region" description="Polar residues" evidence="1">
    <location>
        <begin position="136"/>
        <end position="149"/>
    </location>
</feature>
<feature type="compositionally biased region" description="Acidic residues" evidence="1">
    <location>
        <begin position="491"/>
        <end position="500"/>
    </location>
</feature>
<evidence type="ECO:0000313" key="3">
    <source>
        <dbReference type="Proteomes" id="UP000558688"/>
    </source>
</evidence>
<feature type="region of interest" description="Disordered" evidence="1">
    <location>
        <begin position="1"/>
        <end position="25"/>
    </location>
</feature>
<protein>
    <submittedName>
        <fullName evidence="2">Uncharacterized protein</fullName>
    </submittedName>
</protein>
<feature type="compositionally biased region" description="Basic and acidic residues" evidence="1">
    <location>
        <begin position="1"/>
        <end position="16"/>
    </location>
</feature>
<evidence type="ECO:0000313" key="2">
    <source>
        <dbReference type="EMBL" id="KAF5228176.1"/>
    </source>
</evidence>
<feature type="compositionally biased region" description="Basic and acidic residues" evidence="1">
    <location>
        <begin position="394"/>
        <end position="404"/>
    </location>
</feature>
<dbReference type="EMBL" id="JAAFOW010004847">
    <property type="protein sequence ID" value="KAF5228176.1"/>
    <property type="molecule type" value="Genomic_DNA"/>
</dbReference>
<reference evidence="2" key="1">
    <citation type="submission" date="2020-02" db="EMBL/GenBank/DDBJ databases">
        <title>Identification and distribution of gene clusters putatively required for synthesis of sphingolipid metabolism inhibitors in phylogenetically diverse species of the filamentous fungus Fusarium.</title>
        <authorList>
            <person name="Kim H.-S."/>
            <person name="Busman M."/>
            <person name="Brown D.W."/>
            <person name="Divon H."/>
            <person name="Uhlig S."/>
            <person name="Proctor R.H."/>
        </authorList>
    </citation>
    <scope>NUCLEOTIDE SEQUENCE [LARGE SCALE GENOMIC DNA]</scope>
    <source>
        <strain evidence="2">NRRL 39464</strain>
    </source>
</reference>
<feature type="non-terminal residue" evidence="2">
    <location>
        <position position="1"/>
    </location>
</feature>